<dbReference type="InterPro" id="IPR025521">
    <property type="entry name" value="Neprosin_propep"/>
</dbReference>
<feature type="signal peptide" evidence="1">
    <location>
        <begin position="1"/>
        <end position="19"/>
    </location>
</feature>
<dbReference type="Gene3D" id="3.90.1320.10">
    <property type="entry name" value="Outer-capsid protein sigma 3, large lobe"/>
    <property type="match status" value="1"/>
</dbReference>
<feature type="chain" id="PRO_5044294951" evidence="1">
    <location>
        <begin position="20"/>
        <end position="410"/>
    </location>
</feature>
<dbReference type="InterPro" id="IPR004314">
    <property type="entry name" value="Neprosin"/>
</dbReference>
<dbReference type="PANTHER" id="PTHR31589">
    <property type="entry name" value="PROTEIN, PUTATIVE (DUF239)-RELATED-RELATED"/>
    <property type="match status" value="1"/>
</dbReference>
<gene>
    <name evidence="4" type="primary">LOC120281045</name>
</gene>
<sequence length="410" mass="46198">MMLALIFIWLHLVPSFVFGNGYNLTIEEDLEIERQLKLLNKPAIKTIIENGDIYDCVDIYKQPAFDHPSLKHHKIQLRPSYYPKGLFDENSLNSSKLMHVGLQSERCPKGTVVIKRVRKEELIMGMRSTLKHSKMMMMHSSSSSSPNLVHINSFEQQWAIWHTPYGENYEYYGASAFINVYGLPQLTNTQFSSAFFWIGNDDDDKDHSDQLVIGWTVDDSVYGDKNTRLATSWTDDGFRRTGCVDMRCPGFVQVSQDIPLGIAIKPVSTYNGPQYGVHISVFKDPATLNWWFVYGSEKKLVGYWPNKLFTNLSKRATKLHFGGTAGFEGYPDAGLPPMGSGHFPDEGANKACVFQQIKYINAAQQSLNLPIDELYPLSSYPNYYKVGPLTNSSGTQDTFYFGGPGGPVSS</sequence>
<keyword evidence="1" id="KW-0732">Signal</keyword>
<evidence type="ECO:0000259" key="2">
    <source>
        <dbReference type="PROSITE" id="PS52045"/>
    </source>
</evidence>
<evidence type="ECO:0000313" key="4">
    <source>
        <dbReference type="RefSeq" id="XP_039143922.1"/>
    </source>
</evidence>
<dbReference type="Proteomes" id="UP001515500">
    <property type="component" value="Chromosome 17"/>
</dbReference>
<organism evidence="3 4">
    <name type="scientific">Dioscorea cayennensis subsp. rotundata</name>
    <name type="common">White Guinea yam</name>
    <name type="synonym">Dioscorea rotundata</name>
    <dbReference type="NCBI Taxonomy" id="55577"/>
    <lineage>
        <taxon>Eukaryota</taxon>
        <taxon>Viridiplantae</taxon>
        <taxon>Streptophyta</taxon>
        <taxon>Embryophyta</taxon>
        <taxon>Tracheophyta</taxon>
        <taxon>Spermatophyta</taxon>
        <taxon>Magnoliopsida</taxon>
        <taxon>Liliopsida</taxon>
        <taxon>Dioscoreales</taxon>
        <taxon>Dioscoreaceae</taxon>
        <taxon>Dioscorea</taxon>
    </lineage>
</organism>
<keyword evidence="3" id="KW-1185">Reference proteome</keyword>
<evidence type="ECO:0000256" key="1">
    <source>
        <dbReference type="SAM" id="SignalP"/>
    </source>
</evidence>
<name>A0AB40CZP5_DIOCR</name>
<dbReference type="PROSITE" id="PS52045">
    <property type="entry name" value="NEPROSIN_PEP_CD"/>
    <property type="match status" value="1"/>
</dbReference>
<dbReference type="PANTHER" id="PTHR31589:SF235">
    <property type="entry name" value="PROTEIN, PUTATIVE (DUF239)-RELATED"/>
    <property type="match status" value="1"/>
</dbReference>
<dbReference type="RefSeq" id="XP_039143922.1">
    <property type="nucleotide sequence ID" value="XM_039287988.1"/>
</dbReference>
<dbReference type="GeneID" id="120281045"/>
<reference evidence="4" key="1">
    <citation type="submission" date="2025-08" db="UniProtKB">
        <authorList>
            <consortium name="RefSeq"/>
        </authorList>
    </citation>
    <scope>IDENTIFICATION</scope>
</reference>
<dbReference type="Pfam" id="PF14365">
    <property type="entry name" value="Neprosin_AP"/>
    <property type="match status" value="1"/>
</dbReference>
<proteinExistence type="predicted"/>
<dbReference type="Pfam" id="PF03080">
    <property type="entry name" value="Neprosin"/>
    <property type="match status" value="1"/>
</dbReference>
<accession>A0AB40CZP5</accession>
<evidence type="ECO:0000313" key="3">
    <source>
        <dbReference type="Proteomes" id="UP001515500"/>
    </source>
</evidence>
<dbReference type="InterPro" id="IPR053168">
    <property type="entry name" value="Glutamic_endopeptidase"/>
</dbReference>
<protein>
    <submittedName>
        <fullName evidence="4">Uncharacterized protein LOC120281045</fullName>
    </submittedName>
</protein>
<dbReference type="AlphaFoldDB" id="A0AB40CZP5"/>
<feature type="domain" description="Neprosin PEP catalytic" evidence="2">
    <location>
        <begin position="150"/>
        <end position="409"/>
    </location>
</feature>